<dbReference type="RefSeq" id="WP_350243116.1">
    <property type="nucleotide sequence ID" value="NZ_CP158299.1"/>
</dbReference>
<sequence length="103" mass="11979">MTLLRLLAVLYIAMSLVAFVAVWQDKQLARGGHQRIPERQLHRLEAWFGWPGSLLAQQVFRHKTRKVSYQRVFRRVVALHLGGLAVLLVIWYVSGRYNFHVLG</sequence>
<gene>
    <name evidence="2" type="ORF">ABOD76_16785</name>
</gene>
<keyword evidence="1" id="KW-0472">Membrane</keyword>
<dbReference type="InterPro" id="IPR012156">
    <property type="entry name" value="Cold_shock_CspA"/>
</dbReference>
<dbReference type="GO" id="GO:0003676">
    <property type="term" value="F:nucleic acid binding"/>
    <property type="evidence" value="ECO:0007669"/>
    <property type="project" value="InterPro"/>
</dbReference>
<proteinExistence type="predicted"/>
<dbReference type="EMBL" id="CP158299">
    <property type="protein sequence ID" value="XBV85079.1"/>
    <property type="molecule type" value="Genomic_DNA"/>
</dbReference>
<feature type="transmembrane region" description="Helical" evidence="1">
    <location>
        <begin position="72"/>
        <end position="93"/>
    </location>
</feature>
<dbReference type="KEGG" id="dsc:ABOD76_16785"/>
<accession>A0AAU7UA49</accession>
<reference evidence="2" key="1">
    <citation type="submission" date="2024-06" db="EMBL/GenBank/DDBJ databases">
        <title>Draft Genome Sequence of Deinococcus sonorensis Type Strain KR-87, a Biofilm Producing Representative of the Genus Deinococcus.</title>
        <authorList>
            <person name="Boren L.S."/>
            <person name="Grosso R.A."/>
            <person name="Hugenberg-Cox A.N."/>
            <person name="Hill J.T.E."/>
            <person name="Albert C.M."/>
            <person name="Tuohy J.M."/>
        </authorList>
    </citation>
    <scope>NUCLEOTIDE SEQUENCE</scope>
    <source>
        <strain evidence="2">KR-87</strain>
    </source>
</reference>
<name>A0AAU7UA49_9DEIO</name>
<dbReference type="PIRSF" id="PIRSF002599">
    <property type="entry name" value="Cold_shock_A"/>
    <property type="match status" value="1"/>
</dbReference>
<dbReference type="AlphaFoldDB" id="A0AAU7UA49"/>
<dbReference type="InterPro" id="IPR010718">
    <property type="entry name" value="DUF1294"/>
</dbReference>
<dbReference type="Pfam" id="PF06961">
    <property type="entry name" value="DUF1294"/>
    <property type="match status" value="1"/>
</dbReference>
<protein>
    <submittedName>
        <fullName evidence="2">DUF1294 domain-containing protein</fullName>
    </submittedName>
</protein>
<keyword evidence="1" id="KW-1133">Transmembrane helix</keyword>
<organism evidence="2">
    <name type="scientific">Deinococcus sonorensis KR-87</name>
    <dbReference type="NCBI Taxonomy" id="694439"/>
    <lineage>
        <taxon>Bacteria</taxon>
        <taxon>Thermotogati</taxon>
        <taxon>Deinococcota</taxon>
        <taxon>Deinococci</taxon>
        <taxon>Deinococcales</taxon>
        <taxon>Deinococcaceae</taxon>
        <taxon>Deinococcus</taxon>
    </lineage>
</organism>
<keyword evidence="1" id="KW-0812">Transmembrane</keyword>
<evidence type="ECO:0000256" key="1">
    <source>
        <dbReference type="SAM" id="Phobius"/>
    </source>
</evidence>
<feature type="transmembrane region" description="Helical" evidence="1">
    <location>
        <begin position="6"/>
        <end position="23"/>
    </location>
</feature>
<evidence type="ECO:0000313" key="2">
    <source>
        <dbReference type="EMBL" id="XBV85079.1"/>
    </source>
</evidence>